<proteinExistence type="predicted"/>
<keyword evidence="1" id="KW-0812">Transmembrane</keyword>
<accession>A0A832R9B7</accession>
<evidence type="ECO:0000313" key="3">
    <source>
        <dbReference type="Proteomes" id="UP000576550"/>
    </source>
</evidence>
<name>A0A832R9B7_9BACT</name>
<organism evidence="2 3">
    <name type="scientific">Candidatus Dojkabacteria bacterium</name>
    <dbReference type="NCBI Taxonomy" id="2099670"/>
    <lineage>
        <taxon>Bacteria</taxon>
        <taxon>Candidatus Dojkabacteria</taxon>
    </lineage>
</organism>
<feature type="transmembrane region" description="Helical" evidence="1">
    <location>
        <begin position="20"/>
        <end position="40"/>
    </location>
</feature>
<reference evidence="2 3" key="1">
    <citation type="journal article" date="2020" name="Biotechnol. Biofuels">
        <title>New insights from the biogas microbiome by comprehensive genome-resolved metagenomics of nearly 1600 species originating from multiple anaerobic digesters.</title>
        <authorList>
            <person name="Campanaro S."/>
            <person name="Treu L."/>
            <person name="Rodriguez-R L.M."/>
            <person name="Kovalovszki A."/>
            <person name="Ziels R.M."/>
            <person name="Maus I."/>
            <person name="Zhu X."/>
            <person name="Kougias P.G."/>
            <person name="Basile A."/>
            <person name="Luo G."/>
            <person name="Schluter A."/>
            <person name="Konstantinidis K.T."/>
            <person name="Angelidaki I."/>
        </authorList>
    </citation>
    <scope>NUCLEOTIDE SEQUENCE [LARGE SCALE GENOMIC DNA]</scope>
    <source>
        <strain evidence="2">AS05jafATM_89</strain>
    </source>
</reference>
<protein>
    <recommendedName>
        <fullName evidence="4">DUF11 domain-containing protein</fullName>
    </recommendedName>
</protein>
<sequence>MEEVKRVTTTKKSNKLIRTLLIIAGVLGLALIIAAVYFYAIKPSQEVKTEIKRECACYYIDPTVVPECGDPRKGFMFKTSTVSGTQSCISACQVSALPITELKSATKQEDFLSCSIQSLQDTRCTEMIITDETGKIVTGNIDSSDKIKVIAKFDKAYKNATFLLNNISAEPDTVSEDGITIEKTFSNFTTPALDIVAIAEDETGEKINSILCKRLLTVAQSGSSDVTSLLIEKRIEEDDTTKISKATIRIANIEEGENTSIIFSFGGDTFSKLSMNKGFVVDKDKGNISILEQELYNNENYTENLSFSQFDTYFGELKVSAEVLDGENSLGKASTNVTFTKKETELPPEQPDKPSDEDVESNFAITISSEAECIDRVQPNNTVSFIIAIKNNASLPQKILSIKNKLPLGFLYLENSTKINDIEITDDNYIQTNKIGDTEELAWKVQGGWNIKSSEQMVLTFKAIAGENALTGENTNEVVIEPEQVPVSPNTLRASSTINVVQSCAPSDKDKAAATPEAGILDNVIVQVTLGILILFLGWYIYTKPFGQIFIKKLVESEAYKGAEMGVWKIFKPKKYFEEIIVKKSDKKVD</sequence>
<keyword evidence="1" id="KW-1133">Transmembrane helix</keyword>
<gene>
    <name evidence="2" type="ORF">GX533_03330</name>
</gene>
<dbReference type="Proteomes" id="UP000576550">
    <property type="component" value="Unassembled WGS sequence"/>
</dbReference>
<feature type="transmembrane region" description="Helical" evidence="1">
    <location>
        <begin position="524"/>
        <end position="542"/>
    </location>
</feature>
<evidence type="ECO:0000256" key="1">
    <source>
        <dbReference type="SAM" id="Phobius"/>
    </source>
</evidence>
<evidence type="ECO:0008006" key="4">
    <source>
        <dbReference type="Google" id="ProtNLM"/>
    </source>
</evidence>
<dbReference type="AlphaFoldDB" id="A0A832R9B7"/>
<dbReference type="EMBL" id="DUTP01000006">
    <property type="protein sequence ID" value="HHX99675.1"/>
    <property type="molecule type" value="Genomic_DNA"/>
</dbReference>
<comment type="caution">
    <text evidence="2">The sequence shown here is derived from an EMBL/GenBank/DDBJ whole genome shotgun (WGS) entry which is preliminary data.</text>
</comment>
<evidence type="ECO:0000313" key="2">
    <source>
        <dbReference type="EMBL" id="HHX99675.1"/>
    </source>
</evidence>
<keyword evidence="1" id="KW-0472">Membrane</keyword>